<dbReference type="Proteomes" id="UP000011523">
    <property type="component" value="Unassembled WGS sequence"/>
</dbReference>
<name>M0DXS4_9EURY</name>
<gene>
    <name evidence="1" type="ORF">C472_05758</name>
</gene>
<accession>M0DXS4</accession>
<keyword evidence="2" id="KW-1185">Reference proteome</keyword>
<dbReference type="PATRIC" id="fig|1227485.3.peg.1108"/>
<comment type="caution">
    <text evidence="1">The sequence shown here is derived from an EMBL/GenBank/DDBJ whole genome shotgun (WGS) entry which is preliminary data.</text>
</comment>
<proteinExistence type="predicted"/>
<dbReference type="EMBL" id="AOJD01000032">
    <property type="protein sequence ID" value="ELZ38894.1"/>
    <property type="molecule type" value="Genomic_DNA"/>
</dbReference>
<protein>
    <submittedName>
        <fullName evidence="1">Uncharacterized protein</fullName>
    </submittedName>
</protein>
<dbReference type="RefSeq" id="WP_006628842.1">
    <property type="nucleotide sequence ID" value="NZ_AOJD01000032.1"/>
</dbReference>
<reference evidence="1 2" key="1">
    <citation type="journal article" date="2014" name="PLoS Genet.">
        <title>Phylogenetically driven sequencing of extremely halophilic archaea reveals strategies for static and dynamic osmo-response.</title>
        <authorList>
            <person name="Becker E.A."/>
            <person name="Seitzer P.M."/>
            <person name="Tritt A."/>
            <person name="Larsen D."/>
            <person name="Krusor M."/>
            <person name="Yao A.I."/>
            <person name="Wu D."/>
            <person name="Madern D."/>
            <person name="Eisen J.A."/>
            <person name="Darling A.E."/>
            <person name="Facciotti M.T."/>
        </authorList>
    </citation>
    <scope>NUCLEOTIDE SEQUENCE [LARGE SCALE GENOMIC DNA]</scope>
    <source>
        <strain evidence="1 2">DSM 14210</strain>
    </source>
</reference>
<dbReference type="AlphaFoldDB" id="M0DXS4"/>
<organism evidence="1 2">
    <name type="scientific">Halorubrum tebenquichense DSM 14210</name>
    <dbReference type="NCBI Taxonomy" id="1227485"/>
    <lineage>
        <taxon>Archaea</taxon>
        <taxon>Methanobacteriati</taxon>
        <taxon>Methanobacteriota</taxon>
        <taxon>Stenosarchaea group</taxon>
        <taxon>Halobacteria</taxon>
        <taxon>Halobacteriales</taxon>
        <taxon>Haloferacaceae</taxon>
        <taxon>Halorubrum</taxon>
    </lineage>
</organism>
<evidence type="ECO:0000313" key="2">
    <source>
        <dbReference type="Proteomes" id="UP000011523"/>
    </source>
</evidence>
<evidence type="ECO:0000313" key="1">
    <source>
        <dbReference type="EMBL" id="ELZ38894.1"/>
    </source>
</evidence>
<sequence>MSAEPLLRRPIARYRGGGRVAACPFTKDVVADTLGTHPVPRRRIAGKHIRAVRHSTVPVRGYRSGPYVLAIAPEHAEVSTYDWSNHDRGDDIDAPWVPVAAHFEEGREAAVIVPTKEVDL</sequence>